<proteinExistence type="predicted"/>
<name>A0A0U2Z2F8_9GAMM</name>
<dbReference type="Proteomes" id="UP000069015">
    <property type="component" value="Chromosome 1"/>
</dbReference>
<organism evidence="1 2">
    <name type="scientific">Pseudoalteromonas rubra</name>
    <dbReference type="NCBI Taxonomy" id="43658"/>
    <lineage>
        <taxon>Bacteria</taxon>
        <taxon>Pseudomonadati</taxon>
        <taxon>Pseudomonadota</taxon>
        <taxon>Gammaproteobacteria</taxon>
        <taxon>Alteromonadales</taxon>
        <taxon>Pseudoalteromonadaceae</taxon>
        <taxon>Pseudoalteromonas</taxon>
    </lineage>
</organism>
<reference evidence="1 2" key="1">
    <citation type="submission" date="2015-12" db="EMBL/GenBank/DDBJ databases">
        <title>Complete genome sequence of Pseudoalteromonas rubra SCSIO 6842, harboring a conjugative plasmid.</title>
        <authorList>
            <person name="Li B."/>
            <person name="Wang X."/>
        </authorList>
    </citation>
    <scope>NUCLEOTIDE SEQUENCE [LARGE SCALE GENOMIC DNA]</scope>
    <source>
        <strain evidence="1 2">SCSIO 6842</strain>
    </source>
</reference>
<accession>A0A0U2Z2F8</accession>
<dbReference type="RefSeq" id="WP_058795385.1">
    <property type="nucleotide sequence ID" value="NZ_CP013611.1"/>
</dbReference>
<gene>
    <name evidence="1" type="ORF">AT705_02725</name>
</gene>
<dbReference type="AlphaFoldDB" id="A0A0U2Z2F8"/>
<evidence type="ECO:0000313" key="1">
    <source>
        <dbReference type="EMBL" id="ALU41937.1"/>
    </source>
</evidence>
<dbReference type="KEGG" id="prr:AT705_02725"/>
<dbReference type="EMBL" id="CP013611">
    <property type="protein sequence ID" value="ALU41937.1"/>
    <property type="molecule type" value="Genomic_DNA"/>
</dbReference>
<protein>
    <submittedName>
        <fullName evidence="1">Uncharacterized protein</fullName>
    </submittedName>
</protein>
<evidence type="ECO:0000313" key="2">
    <source>
        <dbReference type="Proteomes" id="UP000069015"/>
    </source>
</evidence>
<sequence>MQFNFDLNQIEAALNRAGIKTHYAADFSEARRKPVQNTLFCVLPLDDDYELASSINGQDEYQVTDIFAVMIIVPVRVANRQADAEVRKAREQVKHTLAGLTIPPYEPIKLHRGRIVEFNPDTKNLIYQCQFSVSGLVTVNAKVHV</sequence>